<dbReference type="InterPro" id="IPR003703">
    <property type="entry name" value="Acyl_CoA_thio"/>
</dbReference>
<comment type="caution">
    <text evidence="5">The sequence shown here is derived from an EMBL/GenBank/DDBJ whole genome shotgun (WGS) entry which is preliminary data.</text>
</comment>
<dbReference type="Gene3D" id="2.40.160.210">
    <property type="entry name" value="Acyl-CoA thioesterase, double hotdog domain"/>
    <property type="match status" value="1"/>
</dbReference>
<dbReference type="InterPro" id="IPR049449">
    <property type="entry name" value="TesB_ACOT8-like_N"/>
</dbReference>
<dbReference type="InterPro" id="IPR029069">
    <property type="entry name" value="HotDog_dom_sf"/>
</dbReference>
<evidence type="ECO:0000313" key="5">
    <source>
        <dbReference type="EMBL" id="KXT06067.1"/>
    </source>
</evidence>
<dbReference type="GO" id="GO:0005782">
    <property type="term" value="C:peroxisomal matrix"/>
    <property type="evidence" value="ECO:0007669"/>
    <property type="project" value="UniProtKB-SubCell"/>
</dbReference>
<gene>
    <name evidence="5" type="ORF">AC578_1406</name>
</gene>
<dbReference type="InterPro" id="IPR049450">
    <property type="entry name" value="ACOT8-like_C"/>
</dbReference>
<feature type="domain" description="Acyl-CoA thioesterase-like C-terminal" evidence="4">
    <location>
        <begin position="204"/>
        <end position="311"/>
    </location>
</feature>
<dbReference type="OrthoDB" id="68328at2759"/>
<dbReference type="EMBL" id="LFZN01000008">
    <property type="protein sequence ID" value="KXT06067.1"/>
    <property type="molecule type" value="Genomic_DNA"/>
</dbReference>
<dbReference type="AlphaFoldDB" id="A0A139HUG6"/>
<dbReference type="Pfam" id="PF20789">
    <property type="entry name" value="4HBT_3C"/>
    <property type="match status" value="1"/>
</dbReference>
<dbReference type="SUPFAM" id="SSF54637">
    <property type="entry name" value="Thioesterase/thiol ester dehydrase-isomerase"/>
    <property type="match status" value="2"/>
</dbReference>
<dbReference type="Pfam" id="PF13622">
    <property type="entry name" value="4HBT_3"/>
    <property type="match status" value="1"/>
</dbReference>
<feature type="domain" description="Acyl-CoA thioesterase-like N-terminal HotDog" evidence="3">
    <location>
        <begin position="42"/>
        <end position="123"/>
    </location>
</feature>
<accession>A0A139HUG6</accession>
<dbReference type="GO" id="GO:0047617">
    <property type="term" value="F:fatty acyl-CoA hydrolase activity"/>
    <property type="evidence" value="ECO:0007669"/>
    <property type="project" value="InterPro"/>
</dbReference>
<keyword evidence="6" id="KW-1185">Reference proteome</keyword>
<dbReference type="PANTHER" id="PTHR11066">
    <property type="entry name" value="ACYL-COA THIOESTERASE"/>
    <property type="match status" value="1"/>
</dbReference>
<evidence type="ECO:0000313" key="6">
    <source>
        <dbReference type="Proteomes" id="UP000070133"/>
    </source>
</evidence>
<evidence type="ECO:0008006" key="7">
    <source>
        <dbReference type="Google" id="ProtNLM"/>
    </source>
</evidence>
<evidence type="ECO:0000256" key="2">
    <source>
        <dbReference type="ARBA" id="ARBA00022801"/>
    </source>
</evidence>
<organism evidence="5 6">
    <name type="scientific">Pseudocercospora eumusae</name>
    <dbReference type="NCBI Taxonomy" id="321146"/>
    <lineage>
        <taxon>Eukaryota</taxon>
        <taxon>Fungi</taxon>
        <taxon>Dikarya</taxon>
        <taxon>Ascomycota</taxon>
        <taxon>Pezizomycotina</taxon>
        <taxon>Dothideomycetes</taxon>
        <taxon>Dothideomycetidae</taxon>
        <taxon>Mycosphaerellales</taxon>
        <taxon>Mycosphaerellaceae</taxon>
        <taxon>Pseudocercospora</taxon>
    </lineage>
</organism>
<evidence type="ECO:0000256" key="1">
    <source>
        <dbReference type="ARBA" id="ARBA00006538"/>
    </source>
</evidence>
<protein>
    <recommendedName>
        <fullName evidence="7">Acyl-CoA thioesterase II</fullName>
    </recommendedName>
</protein>
<name>A0A139HUG6_9PEZI</name>
<evidence type="ECO:0000259" key="4">
    <source>
        <dbReference type="Pfam" id="PF20789"/>
    </source>
</evidence>
<dbReference type="CDD" id="cd03444">
    <property type="entry name" value="Thioesterase_II_repeat1"/>
    <property type="match status" value="1"/>
</dbReference>
<reference evidence="5 6" key="1">
    <citation type="submission" date="2015-07" db="EMBL/GenBank/DDBJ databases">
        <title>Comparative genomics of the Sigatoka disease complex on banana suggests a link between parallel evolutionary changes in Pseudocercospora fijiensis and Pseudocercospora eumusae and increased virulence on the banana host.</title>
        <authorList>
            <person name="Chang T.-C."/>
            <person name="Salvucci A."/>
            <person name="Crous P.W."/>
            <person name="Stergiopoulos I."/>
        </authorList>
    </citation>
    <scope>NUCLEOTIDE SEQUENCE [LARGE SCALE GENOMIC DNA]</scope>
    <source>
        <strain evidence="5 6">CBS 114824</strain>
    </source>
</reference>
<dbReference type="Proteomes" id="UP000070133">
    <property type="component" value="Unassembled WGS sequence"/>
</dbReference>
<dbReference type="PANTHER" id="PTHR11066:SF34">
    <property type="entry name" value="ACYL-COENZYME A THIOESTERASE 8"/>
    <property type="match status" value="1"/>
</dbReference>
<dbReference type="InterPro" id="IPR042171">
    <property type="entry name" value="Acyl-CoA_hotdog"/>
</dbReference>
<dbReference type="GO" id="GO:0006637">
    <property type="term" value="P:acyl-CoA metabolic process"/>
    <property type="evidence" value="ECO:0007669"/>
    <property type="project" value="InterPro"/>
</dbReference>
<dbReference type="STRING" id="321146.A0A139HUG6"/>
<evidence type="ECO:0000259" key="3">
    <source>
        <dbReference type="Pfam" id="PF13622"/>
    </source>
</evidence>
<comment type="similarity">
    <text evidence="1">Belongs to the C/M/P thioester hydrolase family.</text>
</comment>
<sequence length="325" mass="36427">MSGTSGTQHFYRNEPSKVTIEQALRLKRRERDVFENEQEPFTWGGGTVVPGGVLMALAAAAAYETVSADFAIDMLQAQFLMGPRPTPAMTIRVQRLNDGGRFAFRVVSVEQERSVVCHVTCSFVRPSSLRDPSMAHSLRRATTHDIQSIAIDDLDFGRTDLGPWMRFQRLSITQDGNEQAATDHIAAENLVYTCAAHIEPLMTSTEAKLHALGIIVLSDYHILDCPPHLHGKSMGQARIGDADRIFFPTDFERCTSMNHSIHFHVHRGFRADEMTYIEARSPWAGQRRGYVESRIFTRSGLLIATCAQRAYYVLAGISKKEKNKL</sequence>
<keyword evidence="2" id="KW-0378">Hydrolase</keyword>
<proteinExistence type="inferred from homology"/>
<dbReference type="GO" id="GO:0009062">
    <property type="term" value="P:fatty acid catabolic process"/>
    <property type="evidence" value="ECO:0007669"/>
    <property type="project" value="TreeGrafter"/>
</dbReference>